<sequence>MSSEDKIQPWKSTWPPPQEPPKTGASNNGGKDRQSQNSQEILDYGLLKGVTIVLDGASHGDLSHEASCGGKCKLCVAQAEEAMRATAMSTAAAEACHRSRN</sequence>
<comment type="caution">
    <text evidence="2">The sequence shown here is derived from an EMBL/GenBank/DDBJ whole genome shotgun (WGS) entry which is preliminary data.</text>
</comment>
<feature type="compositionally biased region" description="Polar residues" evidence="1">
    <location>
        <begin position="24"/>
        <end position="40"/>
    </location>
</feature>
<organism evidence="2 3">
    <name type="scientific">Endocarpon pusillum</name>
    <dbReference type="NCBI Taxonomy" id="364733"/>
    <lineage>
        <taxon>Eukaryota</taxon>
        <taxon>Fungi</taxon>
        <taxon>Dikarya</taxon>
        <taxon>Ascomycota</taxon>
        <taxon>Pezizomycotina</taxon>
        <taxon>Eurotiomycetes</taxon>
        <taxon>Chaetothyriomycetidae</taxon>
        <taxon>Verrucariales</taxon>
        <taxon>Verrucariaceae</taxon>
        <taxon>Endocarpon</taxon>
    </lineage>
</organism>
<keyword evidence="3" id="KW-1185">Reference proteome</keyword>
<feature type="region of interest" description="Disordered" evidence="1">
    <location>
        <begin position="1"/>
        <end position="40"/>
    </location>
</feature>
<dbReference type="AlphaFoldDB" id="A0A8H7AHJ1"/>
<accession>A0A8H7AHJ1</accession>
<proteinExistence type="predicted"/>
<dbReference type="Proteomes" id="UP000606974">
    <property type="component" value="Unassembled WGS sequence"/>
</dbReference>
<evidence type="ECO:0000256" key="1">
    <source>
        <dbReference type="SAM" id="MobiDB-lite"/>
    </source>
</evidence>
<reference evidence="2" key="1">
    <citation type="submission" date="2020-02" db="EMBL/GenBank/DDBJ databases">
        <authorList>
            <person name="Palmer J.M."/>
        </authorList>
    </citation>
    <scope>NUCLEOTIDE SEQUENCE</scope>
    <source>
        <strain evidence="2">EPUS1.4</strain>
        <tissue evidence="2">Thallus</tissue>
    </source>
</reference>
<dbReference type="EMBL" id="JAACFV010000044">
    <property type="protein sequence ID" value="KAF7509238.1"/>
    <property type="molecule type" value="Genomic_DNA"/>
</dbReference>
<name>A0A8H7AHJ1_9EURO</name>
<protein>
    <submittedName>
        <fullName evidence="2">Uncharacterized protein</fullName>
    </submittedName>
</protein>
<evidence type="ECO:0000313" key="3">
    <source>
        <dbReference type="Proteomes" id="UP000606974"/>
    </source>
</evidence>
<evidence type="ECO:0000313" key="2">
    <source>
        <dbReference type="EMBL" id="KAF7509238.1"/>
    </source>
</evidence>
<gene>
    <name evidence="2" type="ORF">GJ744_008298</name>
</gene>